<gene>
    <name evidence="2" type="ORF">BCR34DRAFT_578385</name>
</gene>
<name>A0A1Y1YFN9_9PLEO</name>
<organism evidence="2 3">
    <name type="scientific">Clohesyomyces aquaticus</name>
    <dbReference type="NCBI Taxonomy" id="1231657"/>
    <lineage>
        <taxon>Eukaryota</taxon>
        <taxon>Fungi</taxon>
        <taxon>Dikarya</taxon>
        <taxon>Ascomycota</taxon>
        <taxon>Pezizomycotina</taxon>
        <taxon>Dothideomycetes</taxon>
        <taxon>Pleosporomycetidae</taxon>
        <taxon>Pleosporales</taxon>
        <taxon>Lindgomycetaceae</taxon>
        <taxon>Clohesyomyces</taxon>
    </lineage>
</organism>
<evidence type="ECO:0000256" key="1">
    <source>
        <dbReference type="SAM" id="SignalP"/>
    </source>
</evidence>
<evidence type="ECO:0000313" key="3">
    <source>
        <dbReference type="Proteomes" id="UP000193144"/>
    </source>
</evidence>
<dbReference type="EMBL" id="MCFA01000246">
    <property type="protein sequence ID" value="ORX96851.1"/>
    <property type="molecule type" value="Genomic_DNA"/>
</dbReference>
<reference evidence="2 3" key="1">
    <citation type="submission" date="2016-07" db="EMBL/GenBank/DDBJ databases">
        <title>Pervasive Adenine N6-methylation of Active Genes in Fungi.</title>
        <authorList>
            <consortium name="DOE Joint Genome Institute"/>
            <person name="Mondo S.J."/>
            <person name="Dannebaum R.O."/>
            <person name="Kuo R.C."/>
            <person name="Labutti K."/>
            <person name="Haridas S."/>
            <person name="Kuo A."/>
            <person name="Salamov A."/>
            <person name="Ahrendt S.R."/>
            <person name="Lipzen A."/>
            <person name="Sullivan W."/>
            <person name="Andreopoulos W.B."/>
            <person name="Clum A."/>
            <person name="Lindquist E."/>
            <person name="Daum C."/>
            <person name="Ramamoorthy G.K."/>
            <person name="Gryganskyi A."/>
            <person name="Culley D."/>
            <person name="Magnuson J.K."/>
            <person name="James T.Y."/>
            <person name="O'Malley M.A."/>
            <person name="Stajich J.E."/>
            <person name="Spatafora J.W."/>
            <person name="Visel A."/>
            <person name="Grigoriev I.V."/>
        </authorList>
    </citation>
    <scope>NUCLEOTIDE SEQUENCE [LARGE SCALE GENOMIC DNA]</scope>
    <source>
        <strain evidence="2 3">CBS 115471</strain>
    </source>
</reference>
<protein>
    <submittedName>
        <fullName evidence="2">Uncharacterized protein</fullName>
    </submittedName>
</protein>
<comment type="caution">
    <text evidence="2">The sequence shown here is derived from an EMBL/GenBank/DDBJ whole genome shotgun (WGS) entry which is preliminary data.</text>
</comment>
<sequence length="78" mass="8853">MATALGVAFLMVWLHAEGFEYRSFLCGFLPWSLNIYSALSLASGEVWRYRGKKKDVWLQGNEHVGEKHRGGLVFPSHV</sequence>
<keyword evidence="3" id="KW-1185">Reference proteome</keyword>
<feature type="chain" id="PRO_5013390740" evidence="1">
    <location>
        <begin position="19"/>
        <end position="78"/>
    </location>
</feature>
<dbReference type="AlphaFoldDB" id="A0A1Y1YFN9"/>
<keyword evidence="1" id="KW-0732">Signal</keyword>
<feature type="signal peptide" evidence="1">
    <location>
        <begin position="1"/>
        <end position="18"/>
    </location>
</feature>
<proteinExistence type="predicted"/>
<accession>A0A1Y1YFN9</accession>
<evidence type="ECO:0000313" key="2">
    <source>
        <dbReference type="EMBL" id="ORX96851.1"/>
    </source>
</evidence>
<dbReference type="Proteomes" id="UP000193144">
    <property type="component" value="Unassembled WGS sequence"/>
</dbReference>